<dbReference type="AlphaFoldDB" id="A0A6D2JEW5"/>
<feature type="compositionally biased region" description="Polar residues" evidence="1">
    <location>
        <begin position="84"/>
        <end position="111"/>
    </location>
</feature>
<evidence type="ECO:0000256" key="2">
    <source>
        <dbReference type="SAM" id="SignalP"/>
    </source>
</evidence>
<dbReference type="InterPro" id="IPR009891">
    <property type="entry name" value="TAP35_44"/>
</dbReference>
<evidence type="ECO:0000313" key="3">
    <source>
        <dbReference type="EMBL" id="CAA7041981.1"/>
    </source>
</evidence>
<feature type="chain" id="PRO_5025340358" evidence="2">
    <location>
        <begin position="28"/>
        <end position="117"/>
    </location>
</feature>
<feature type="signal peptide" evidence="2">
    <location>
        <begin position="1"/>
        <end position="27"/>
    </location>
</feature>
<proteinExistence type="predicted"/>
<accession>A0A6D2JEW5</accession>
<sequence length="117" mass="12534">MLKISNASSLCFLLLVIFLLSSRPALSLRGLKLQTEAEPAQTMIDGSSSMGKIDHAKSMIAGFFSHMFPLKGWPLPKYPPFTMVNPNIPTNPSTGAQEESQKLPSSPSNGNKDGGNA</sequence>
<name>A0A6D2JEW5_9BRAS</name>
<protein>
    <submittedName>
        <fullName evidence="3">Uncharacterized protein</fullName>
    </submittedName>
</protein>
<reference evidence="3" key="1">
    <citation type="submission" date="2020-01" db="EMBL/GenBank/DDBJ databases">
        <authorList>
            <person name="Mishra B."/>
        </authorList>
    </citation>
    <scope>NUCLEOTIDE SEQUENCE [LARGE SCALE GENOMIC DNA]</scope>
</reference>
<comment type="caution">
    <text evidence="3">The sequence shown here is derived from an EMBL/GenBank/DDBJ whole genome shotgun (WGS) entry which is preliminary data.</text>
</comment>
<dbReference type="EMBL" id="CACVBM020001259">
    <property type="protein sequence ID" value="CAA7041981.1"/>
    <property type="molecule type" value="Genomic_DNA"/>
</dbReference>
<gene>
    <name evidence="3" type="ORF">MERR_LOCUS29216</name>
</gene>
<dbReference type="OrthoDB" id="1093378at2759"/>
<evidence type="ECO:0000313" key="4">
    <source>
        <dbReference type="Proteomes" id="UP000467841"/>
    </source>
</evidence>
<dbReference type="Pfam" id="PF07265">
    <property type="entry name" value="TAP35_44"/>
    <property type="match status" value="1"/>
</dbReference>
<feature type="region of interest" description="Disordered" evidence="1">
    <location>
        <begin position="84"/>
        <end position="117"/>
    </location>
</feature>
<keyword evidence="4" id="KW-1185">Reference proteome</keyword>
<evidence type="ECO:0000256" key="1">
    <source>
        <dbReference type="SAM" id="MobiDB-lite"/>
    </source>
</evidence>
<dbReference type="Proteomes" id="UP000467841">
    <property type="component" value="Unassembled WGS sequence"/>
</dbReference>
<organism evidence="3 4">
    <name type="scientific">Microthlaspi erraticum</name>
    <dbReference type="NCBI Taxonomy" id="1685480"/>
    <lineage>
        <taxon>Eukaryota</taxon>
        <taxon>Viridiplantae</taxon>
        <taxon>Streptophyta</taxon>
        <taxon>Embryophyta</taxon>
        <taxon>Tracheophyta</taxon>
        <taxon>Spermatophyta</taxon>
        <taxon>Magnoliopsida</taxon>
        <taxon>eudicotyledons</taxon>
        <taxon>Gunneridae</taxon>
        <taxon>Pentapetalae</taxon>
        <taxon>rosids</taxon>
        <taxon>malvids</taxon>
        <taxon>Brassicales</taxon>
        <taxon>Brassicaceae</taxon>
        <taxon>Coluteocarpeae</taxon>
        <taxon>Microthlaspi</taxon>
    </lineage>
</organism>
<keyword evidence="2" id="KW-0732">Signal</keyword>